<keyword evidence="2" id="KW-1185">Reference proteome</keyword>
<proteinExistence type="predicted"/>
<dbReference type="Proteomes" id="UP000032180">
    <property type="component" value="Chromosome 5"/>
</dbReference>
<accession>A0A0D9WJ80</accession>
<dbReference type="HOGENOM" id="CLU_2816088_0_0_1"/>
<dbReference type="EnsemblPlants" id="LPERR05G20170.1">
    <property type="protein sequence ID" value="LPERR05G20170.1"/>
    <property type="gene ID" value="LPERR05G20170"/>
</dbReference>
<reference evidence="1" key="3">
    <citation type="submission" date="2015-04" db="UniProtKB">
        <authorList>
            <consortium name="EnsemblPlants"/>
        </authorList>
    </citation>
    <scope>IDENTIFICATION</scope>
</reference>
<evidence type="ECO:0000313" key="1">
    <source>
        <dbReference type="EnsemblPlants" id="LPERR05G20170.1"/>
    </source>
</evidence>
<dbReference type="Gramene" id="LPERR05G20170.1">
    <property type="protein sequence ID" value="LPERR05G20170.1"/>
    <property type="gene ID" value="LPERR05G20170"/>
</dbReference>
<organism evidence="1 2">
    <name type="scientific">Leersia perrieri</name>
    <dbReference type="NCBI Taxonomy" id="77586"/>
    <lineage>
        <taxon>Eukaryota</taxon>
        <taxon>Viridiplantae</taxon>
        <taxon>Streptophyta</taxon>
        <taxon>Embryophyta</taxon>
        <taxon>Tracheophyta</taxon>
        <taxon>Spermatophyta</taxon>
        <taxon>Magnoliopsida</taxon>
        <taxon>Liliopsida</taxon>
        <taxon>Poales</taxon>
        <taxon>Poaceae</taxon>
        <taxon>BOP clade</taxon>
        <taxon>Oryzoideae</taxon>
        <taxon>Oryzeae</taxon>
        <taxon>Oryzinae</taxon>
        <taxon>Leersia</taxon>
    </lineage>
</organism>
<dbReference type="AlphaFoldDB" id="A0A0D9WJ80"/>
<evidence type="ECO:0000313" key="2">
    <source>
        <dbReference type="Proteomes" id="UP000032180"/>
    </source>
</evidence>
<name>A0A0D9WJ80_9ORYZ</name>
<reference evidence="1 2" key="1">
    <citation type="submission" date="2012-08" db="EMBL/GenBank/DDBJ databases">
        <title>Oryza genome evolution.</title>
        <authorList>
            <person name="Wing R.A."/>
        </authorList>
    </citation>
    <scope>NUCLEOTIDE SEQUENCE</scope>
</reference>
<sequence>MTSLTCGMSRAMGPAVIEENGGIRGSWCARRTSGLEKGRLAFSAVGPERLACGDRDYIGPHVIQSVE</sequence>
<protein>
    <submittedName>
        <fullName evidence="1">Uncharacterized protein</fullName>
    </submittedName>
</protein>
<reference evidence="2" key="2">
    <citation type="submission" date="2013-12" db="EMBL/GenBank/DDBJ databases">
        <authorList>
            <person name="Yu Y."/>
            <person name="Lee S."/>
            <person name="de Baynast K."/>
            <person name="Wissotski M."/>
            <person name="Liu L."/>
            <person name="Talag J."/>
            <person name="Goicoechea J."/>
            <person name="Angelova A."/>
            <person name="Jetty R."/>
            <person name="Kudrna D."/>
            <person name="Golser W."/>
            <person name="Rivera L."/>
            <person name="Zhang J."/>
            <person name="Wing R."/>
        </authorList>
    </citation>
    <scope>NUCLEOTIDE SEQUENCE</scope>
</reference>